<dbReference type="PANTHER" id="PTHR31635">
    <property type="entry name" value="REVERSE TRANSCRIPTASE DOMAIN-CONTAINING PROTEIN-RELATED"/>
    <property type="match status" value="1"/>
</dbReference>
<sequence length="143" mass="15864">MAINAEFKLFYEKLYTSEASDPTEVDDFSAGLTLPILGDSDRNAMEKDITLSEINIAIKKIKSSKAPGPDVFAAKLTPLLFKVFEEILERKILPTTMTQATVSCESYRPISLLNCDCKILAKTSRTTSFLPKLVHIDQTGFVV</sequence>
<dbReference type="Proteomes" id="UP000261560">
    <property type="component" value="Unplaced"/>
</dbReference>
<keyword evidence="2" id="KW-1185">Reference proteome</keyword>
<dbReference type="GeneTree" id="ENSGT00980000201890"/>
<protein>
    <recommendedName>
        <fullName evidence="3">Reverse transcriptase domain-containing protein</fullName>
    </recommendedName>
</protein>
<dbReference type="Ensembl" id="ENSOMET00000032678.1">
    <property type="protein sequence ID" value="ENSOMEP00000029831.1"/>
    <property type="gene ID" value="ENSOMEG00000013726.1"/>
</dbReference>
<dbReference type="OMA" id="TVSCESY"/>
<dbReference type="PaxDb" id="30732-ENSOMEP00000029831"/>
<name>A0A3B3DIU4_ORYME</name>
<reference evidence="1" key="1">
    <citation type="submission" date="2025-08" db="UniProtKB">
        <authorList>
            <consortium name="Ensembl"/>
        </authorList>
    </citation>
    <scope>IDENTIFICATION</scope>
</reference>
<evidence type="ECO:0008006" key="3">
    <source>
        <dbReference type="Google" id="ProtNLM"/>
    </source>
</evidence>
<accession>A0A3B3DIU4</accession>
<organism evidence="1 2">
    <name type="scientific">Oryzias melastigma</name>
    <name type="common">Marine medaka</name>
    <dbReference type="NCBI Taxonomy" id="30732"/>
    <lineage>
        <taxon>Eukaryota</taxon>
        <taxon>Metazoa</taxon>
        <taxon>Chordata</taxon>
        <taxon>Craniata</taxon>
        <taxon>Vertebrata</taxon>
        <taxon>Euteleostomi</taxon>
        <taxon>Actinopterygii</taxon>
        <taxon>Neopterygii</taxon>
        <taxon>Teleostei</taxon>
        <taxon>Neoteleostei</taxon>
        <taxon>Acanthomorphata</taxon>
        <taxon>Ovalentaria</taxon>
        <taxon>Atherinomorphae</taxon>
        <taxon>Beloniformes</taxon>
        <taxon>Adrianichthyidae</taxon>
        <taxon>Oryziinae</taxon>
        <taxon>Oryzias</taxon>
    </lineage>
</organism>
<proteinExistence type="predicted"/>
<evidence type="ECO:0000313" key="1">
    <source>
        <dbReference type="Ensembl" id="ENSOMEP00000029831.1"/>
    </source>
</evidence>
<reference evidence="1" key="2">
    <citation type="submission" date="2025-09" db="UniProtKB">
        <authorList>
            <consortium name="Ensembl"/>
        </authorList>
    </citation>
    <scope>IDENTIFICATION</scope>
</reference>
<dbReference type="STRING" id="30732.ENSOMEP00000029831"/>
<dbReference type="AlphaFoldDB" id="A0A3B3DIU4"/>
<dbReference type="PANTHER" id="PTHR31635:SF196">
    <property type="entry name" value="REVERSE TRANSCRIPTASE DOMAIN-CONTAINING PROTEIN-RELATED"/>
    <property type="match status" value="1"/>
</dbReference>
<evidence type="ECO:0000313" key="2">
    <source>
        <dbReference type="Proteomes" id="UP000261560"/>
    </source>
</evidence>